<keyword evidence="8" id="KW-1185">Reference proteome</keyword>
<feature type="transmembrane region" description="Helical" evidence="5">
    <location>
        <begin position="202"/>
        <end position="217"/>
    </location>
</feature>
<keyword evidence="7" id="KW-0436">Ligase</keyword>
<evidence type="ECO:0000256" key="1">
    <source>
        <dbReference type="ARBA" id="ARBA00004141"/>
    </source>
</evidence>
<evidence type="ECO:0000256" key="4">
    <source>
        <dbReference type="ARBA" id="ARBA00023136"/>
    </source>
</evidence>
<name>A0A1G7NMU7_9SPHI</name>
<evidence type="ECO:0000256" key="2">
    <source>
        <dbReference type="ARBA" id="ARBA00022692"/>
    </source>
</evidence>
<feature type="transmembrane region" description="Helical" evidence="5">
    <location>
        <begin position="148"/>
        <end position="171"/>
    </location>
</feature>
<dbReference type="GO" id="GO:0016874">
    <property type="term" value="F:ligase activity"/>
    <property type="evidence" value="ECO:0007669"/>
    <property type="project" value="UniProtKB-KW"/>
</dbReference>
<proteinExistence type="predicted"/>
<dbReference type="Proteomes" id="UP000199705">
    <property type="component" value="Unassembled WGS sequence"/>
</dbReference>
<evidence type="ECO:0000259" key="6">
    <source>
        <dbReference type="Pfam" id="PF04932"/>
    </source>
</evidence>
<dbReference type="InterPro" id="IPR007016">
    <property type="entry name" value="O-antigen_ligase-rel_domated"/>
</dbReference>
<keyword evidence="4 5" id="KW-0472">Membrane</keyword>
<dbReference type="GO" id="GO:0016020">
    <property type="term" value="C:membrane"/>
    <property type="evidence" value="ECO:0007669"/>
    <property type="project" value="UniProtKB-SubCell"/>
</dbReference>
<feature type="transmembrane region" description="Helical" evidence="5">
    <location>
        <begin position="178"/>
        <end position="196"/>
    </location>
</feature>
<comment type="subcellular location">
    <subcellularLocation>
        <location evidence="1">Membrane</location>
        <topology evidence="1">Multi-pass membrane protein</topology>
    </subcellularLocation>
</comment>
<dbReference type="Pfam" id="PF04932">
    <property type="entry name" value="Wzy_C"/>
    <property type="match status" value="1"/>
</dbReference>
<feature type="transmembrane region" description="Helical" evidence="5">
    <location>
        <begin position="31"/>
        <end position="49"/>
    </location>
</feature>
<reference evidence="8" key="1">
    <citation type="submission" date="2016-10" db="EMBL/GenBank/DDBJ databases">
        <authorList>
            <person name="Varghese N."/>
            <person name="Submissions S."/>
        </authorList>
    </citation>
    <scope>NUCLEOTIDE SEQUENCE [LARGE SCALE GENOMIC DNA]</scope>
    <source>
        <strain evidence="8">Gh-67</strain>
    </source>
</reference>
<feature type="transmembrane region" description="Helical" evidence="5">
    <location>
        <begin position="103"/>
        <end position="128"/>
    </location>
</feature>
<protein>
    <submittedName>
        <fullName evidence="7">O-Antigen ligase</fullName>
    </submittedName>
</protein>
<feature type="domain" description="O-antigen ligase-related" evidence="6">
    <location>
        <begin position="185"/>
        <end position="320"/>
    </location>
</feature>
<organism evidence="7 8">
    <name type="scientific">Mucilaginibacter gossypii</name>
    <dbReference type="NCBI Taxonomy" id="551996"/>
    <lineage>
        <taxon>Bacteria</taxon>
        <taxon>Pseudomonadati</taxon>
        <taxon>Bacteroidota</taxon>
        <taxon>Sphingobacteriia</taxon>
        <taxon>Sphingobacteriales</taxon>
        <taxon>Sphingobacteriaceae</taxon>
        <taxon>Mucilaginibacter</taxon>
    </lineage>
</organism>
<feature type="transmembrane region" description="Helical" evidence="5">
    <location>
        <begin position="349"/>
        <end position="365"/>
    </location>
</feature>
<feature type="transmembrane region" description="Helical" evidence="5">
    <location>
        <begin position="222"/>
        <end position="239"/>
    </location>
</feature>
<dbReference type="AlphaFoldDB" id="A0A1G7NMU7"/>
<dbReference type="EMBL" id="FNCG01000001">
    <property type="protein sequence ID" value="SDF75247.1"/>
    <property type="molecule type" value="Genomic_DNA"/>
</dbReference>
<dbReference type="STRING" id="551996.SAMN05192573_101290"/>
<keyword evidence="3 5" id="KW-1133">Transmembrane helix</keyword>
<sequence>MLLKKCLFYGLMLFYLYTLAFNIFMTDTLRIPAPVIFCMLLFFVQKPLLDFGYTKELIIFLIGVFLYQVVGMSNYITFFAILLTIIPCSLYFNYFVGANKSRYYASILMFFFLLMCSMIIMVLDHSMAGTIDPIRSMLLGEPVKQSPAGLAVTQFNFGYQVVAITTFAFIASCTTGQYLIVRVLVLAACVACIYLGMNRSAFISFGAGVTLFLFIYYRYRAVFLVAATVIICFGLYTYVLKDNTDDKNNILSKNQAKEANDFNRADMAAENLKIFADYPFGLIFYGKTWNDVTYRNPLFTFGLSSHNAYLMFITLLGPFLGLGLLWAIYYKTVRLFWQTIKNVKHKGSAIYVAIFFTFIAISLNALSHNGWLMSVDGPTIFIYFAVLHYNRLKDPVKQTEPVQEELAVA</sequence>
<evidence type="ECO:0000256" key="5">
    <source>
        <dbReference type="SAM" id="Phobius"/>
    </source>
</evidence>
<keyword evidence="2 5" id="KW-0812">Transmembrane</keyword>
<gene>
    <name evidence="7" type="ORF">SAMN05192573_101290</name>
</gene>
<evidence type="ECO:0000313" key="8">
    <source>
        <dbReference type="Proteomes" id="UP000199705"/>
    </source>
</evidence>
<feature type="transmembrane region" description="Helical" evidence="5">
    <location>
        <begin position="7"/>
        <end position="25"/>
    </location>
</feature>
<accession>A0A1G7NMU7</accession>
<evidence type="ECO:0000256" key="3">
    <source>
        <dbReference type="ARBA" id="ARBA00022989"/>
    </source>
</evidence>
<evidence type="ECO:0000313" key="7">
    <source>
        <dbReference type="EMBL" id="SDF75247.1"/>
    </source>
</evidence>
<feature type="transmembrane region" description="Helical" evidence="5">
    <location>
        <begin position="78"/>
        <end position="96"/>
    </location>
</feature>
<feature type="transmembrane region" description="Helical" evidence="5">
    <location>
        <begin position="56"/>
        <end position="72"/>
    </location>
</feature>
<feature type="transmembrane region" description="Helical" evidence="5">
    <location>
        <begin position="308"/>
        <end position="329"/>
    </location>
</feature>